<dbReference type="InterPro" id="IPR006913">
    <property type="entry name" value="CENP-V/GFA"/>
</dbReference>
<feature type="domain" description="CENP-V/GFA" evidence="5">
    <location>
        <begin position="13"/>
        <end position="141"/>
    </location>
</feature>
<gene>
    <name evidence="6" type="ORF">B0T19DRAFT_211874</name>
</gene>
<evidence type="ECO:0000256" key="2">
    <source>
        <dbReference type="ARBA" id="ARBA00022723"/>
    </source>
</evidence>
<keyword evidence="7" id="KW-1185">Reference proteome</keyword>
<keyword evidence="2" id="KW-0479">Metal-binding</keyword>
<evidence type="ECO:0000256" key="1">
    <source>
        <dbReference type="ARBA" id="ARBA00005495"/>
    </source>
</evidence>
<evidence type="ECO:0000256" key="3">
    <source>
        <dbReference type="ARBA" id="ARBA00022833"/>
    </source>
</evidence>
<dbReference type="SUPFAM" id="SSF51316">
    <property type="entry name" value="Mss4-like"/>
    <property type="match status" value="1"/>
</dbReference>
<accession>A0AAE0IEZ8</accession>
<keyword evidence="3" id="KW-0862">Zinc</keyword>
<dbReference type="GO" id="GO:0046872">
    <property type="term" value="F:metal ion binding"/>
    <property type="evidence" value="ECO:0007669"/>
    <property type="project" value="UniProtKB-KW"/>
</dbReference>
<dbReference type="PANTHER" id="PTHR33337">
    <property type="entry name" value="GFA DOMAIN-CONTAINING PROTEIN"/>
    <property type="match status" value="1"/>
</dbReference>
<evidence type="ECO:0000256" key="4">
    <source>
        <dbReference type="ARBA" id="ARBA00023239"/>
    </source>
</evidence>
<comment type="similarity">
    <text evidence="1">Belongs to the Gfa family.</text>
</comment>
<reference evidence="6" key="2">
    <citation type="submission" date="2023-06" db="EMBL/GenBank/DDBJ databases">
        <authorList>
            <consortium name="Lawrence Berkeley National Laboratory"/>
            <person name="Haridas S."/>
            <person name="Hensen N."/>
            <person name="Bonometti L."/>
            <person name="Westerberg I."/>
            <person name="Brannstrom I.O."/>
            <person name="Guillou S."/>
            <person name="Cros-Aarteil S."/>
            <person name="Calhoun S."/>
            <person name="Kuo A."/>
            <person name="Mondo S."/>
            <person name="Pangilinan J."/>
            <person name="Riley R."/>
            <person name="Labutti K."/>
            <person name="Andreopoulos B."/>
            <person name="Lipzen A."/>
            <person name="Chen C."/>
            <person name="Yanf M."/>
            <person name="Daum C."/>
            <person name="Ng V."/>
            <person name="Clum A."/>
            <person name="Steindorff A."/>
            <person name="Ohm R."/>
            <person name="Martin F."/>
            <person name="Silar P."/>
            <person name="Natvig D."/>
            <person name="Lalanne C."/>
            <person name="Gautier V."/>
            <person name="Ament-Velasquez S.L."/>
            <person name="Kruys A."/>
            <person name="Hutchinson M.I."/>
            <person name="Powell A.J."/>
            <person name="Barry K."/>
            <person name="Miller A.N."/>
            <person name="Grigoriev I.V."/>
            <person name="Debuchy R."/>
            <person name="Gladieux P."/>
            <person name="Thoren M.H."/>
            <person name="Johannesson H."/>
        </authorList>
    </citation>
    <scope>NUCLEOTIDE SEQUENCE</scope>
    <source>
        <strain evidence="6">SMH4131-1</strain>
    </source>
</reference>
<name>A0AAE0IEZ8_9PEZI</name>
<keyword evidence="4" id="KW-0456">Lyase</keyword>
<dbReference type="Gene3D" id="3.90.1590.10">
    <property type="entry name" value="glutathione-dependent formaldehyde- activating enzyme (gfa)"/>
    <property type="match status" value="1"/>
</dbReference>
<protein>
    <submittedName>
        <fullName evidence="6">Mss4-like protein</fullName>
    </submittedName>
</protein>
<dbReference type="Pfam" id="PF04828">
    <property type="entry name" value="GFA"/>
    <property type="match status" value="1"/>
</dbReference>
<sequence length="179" mass="19483">MASTSSFPTPKFITGGCLCGSLRYRVDFPADHDFKTSASTCQCTQCRKQTSSLFLVVHKVSPPTAFQFTGETPTLKNYSATPDVQRSFCSDCSSLVYWRAKDSAHVWFTVGTVDPLFLFGEGADGVQTGGQDEPLPKNGYGMALASGEGEHKRCVNAIPGVTDNIPRVGLGRRRQFQKD</sequence>
<evidence type="ECO:0000313" key="6">
    <source>
        <dbReference type="EMBL" id="KAK3323693.1"/>
    </source>
</evidence>
<reference evidence="6" key="1">
    <citation type="journal article" date="2023" name="Mol. Phylogenet. Evol.">
        <title>Genome-scale phylogeny and comparative genomics of the fungal order Sordariales.</title>
        <authorList>
            <person name="Hensen N."/>
            <person name="Bonometti L."/>
            <person name="Westerberg I."/>
            <person name="Brannstrom I.O."/>
            <person name="Guillou S."/>
            <person name="Cros-Aarteil S."/>
            <person name="Calhoun S."/>
            <person name="Haridas S."/>
            <person name="Kuo A."/>
            <person name="Mondo S."/>
            <person name="Pangilinan J."/>
            <person name="Riley R."/>
            <person name="LaButti K."/>
            <person name="Andreopoulos B."/>
            <person name="Lipzen A."/>
            <person name="Chen C."/>
            <person name="Yan M."/>
            <person name="Daum C."/>
            <person name="Ng V."/>
            <person name="Clum A."/>
            <person name="Steindorff A."/>
            <person name="Ohm R.A."/>
            <person name="Martin F."/>
            <person name="Silar P."/>
            <person name="Natvig D.O."/>
            <person name="Lalanne C."/>
            <person name="Gautier V."/>
            <person name="Ament-Velasquez S.L."/>
            <person name="Kruys A."/>
            <person name="Hutchinson M.I."/>
            <person name="Powell A.J."/>
            <person name="Barry K."/>
            <person name="Miller A.N."/>
            <person name="Grigoriev I.V."/>
            <person name="Debuchy R."/>
            <person name="Gladieux P."/>
            <person name="Hiltunen Thoren M."/>
            <person name="Johannesson H."/>
        </authorList>
    </citation>
    <scope>NUCLEOTIDE SEQUENCE</scope>
    <source>
        <strain evidence="6">SMH4131-1</strain>
    </source>
</reference>
<dbReference type="InterPro" id="IPR011057">
    <property type="entry name" value="Mss4-like_sf"/>
</dbReference>
<dbReference type="Proteomes" id="UP001286456">
    <property type="component" value="Unassembled WGS sequence"/>
</dbReference>
<organism evidence="6 7">
    <name type="scientific">Cercophora scortea</name>
    <dbReference type="NCBI Taxonomy" id="314031"/>
    <lineage>
        <taxon>Eukaryota</taxon>
        <taxon>Fungi</taxon>
        <taxon>Dikarya</taxon>
        <taxon>Ascomycota</taxon>
        <taxon>Pezizomycotina</taxon>
        <taxon>Sordariomycetes</taxon>
        <taxon>Sordariomycetidae</taxon>
        <taxon>Sordariales</taxon>
        <taxon>Lasiosphaeriaceae</taxon>
        <taxon>Cercophora</taxon>
    </lineage>
</organism>
<evidence type="ECO:0000313" key="7">
    <source>
        <dbReference type="Proteomes" id="UP001286456"/>
    </source>
</evidence>
<dbReference type="EMBL" id="JAUEPO010000004">
    <property type="protein sequence ID" value="KAK3323693.1"/>
    <property type="molecule type" value="Genomic_DNA"/>
</dbReference>
<dbReference type="AlphaFoldDB" id="A0AAE0IEZ8"/>
<comment type="caution">
    <text evidence="6">The sequence shown here is derived from an EMBL/GenBank/DDBJ whole genome shotgun (WGS) entry which is preliminary data.</text>
</comment>
<dbReference type="PROSITE" id="PS51891">
    <property type="entry name" value="CENP_V_GFA"/>
    <property type="match status" value="1"/>
</dbReference>
<dbReference type="GO" id="GO:0016846">
    <property type="term" value="F:carbon-sulfur lyase activity"/>
    <property type="evidence" value="ECO:0007669"/>
    <property type="project" value="InterPro"/>
</dbReference>
<evidence type="ECO:0000259" key="5">
    <source>
        <dbReference type="PROSITE" id="PS51891"/>
    </source>
</evidence>
<dbReference type="PANTHER" id="PTHR33337:SF40">
    <property type="entry name" value="CENP-V_GFA DOMAIN-CONTAINING PROTEIN-RELATED"/>
    <property type="match status" value="1"/>
</dbReference>
<proteinExistence type="inferred from homology"/>